<evidence type="ECO:0000259" key="3">
    <source>
        <dbReference type="Pfam" id="PF25581"/>
    </source>
</evidence>
<dbReference type="Pfam" id="PF25581">
    <property type="entry name" value="AsqO_C"/>
    <property type="match status" value="1"/>
</dbReference>
<feature type="domain" description="Diels-Alderase N-terminal" evidence="2">
    <location>
        <begin position="25"/>
        <end position="235"/>
    </location>
</feature>
<dbReference type="AlphaFoldDB" id="A0A9P9EV24"/>
<dbReference type="Proteomes" id="UP000738349">
    <property type="component" value="Unassembled WGS sequence"/>
</dbReference>
<dbReference type="OrthoDB" id="5344254at2759"/>
<reference evidence="4" key="1">
    <citation type="journal article" date="2021" name="Nat. Commun.">
        <title>Genetic determinants of endophytism in the Arabidopsis root mycobiome.</title>
        <authorList>
            <person name="Mesny F."/>
            <person name="Miyauchi S."/>
            <person name="Thiergart T."/>
            <person name="Pickel B."/>
            <person name="Atanasova L."/>
            <person name="Karlsson M."/>
            <person name="Huettel B."/>
            <person name="Barry K.W."/>
            <person name="Haridas S."/>
            <person name="Chen C."/>
            <person name="Bauer D."/>
            <person name="Andreopoulos W."/>
            <person name="Pangilinan J."/>
            <person name="LaButti K."/>
            <person name="Riley R."/>
            <person name="Lipzen A."/>
            <person name="Clum A."/>
            <person name="Drula E."/>
            <person name="Henrissat B."/>
            <person name="Kohler A."/>
            <person name="Grigoriev I.V."/>
            <person name="Martin F.M."/>
            <person name="Hacquard S."/>
        </authorList>
    </citation>
    <scope>NUCLEOTIDE SEQUENCE</scope>
    <source>
        <strain evidence="4">MPI-CAGE-AT-0147</strain>
    </source>
</reference>
<dbReference type="EMBL" id="JAGMUV010000008">
    <property type="protein sequence ID" value="KAH7146144.1"/>
    <property type="molecule type" value="Genomic_DNA"/>
</dbReference>
<keyword evidence="5" id="KW-1185">Reference proteome</keyword>
<evidence type="ECO:0000256" key="1">
    <source>
        <dbReference type="SAM" id="SignalP"/>
    </source>
</evidence>
<feature type="signal peptide" evidence="1">
    <location>
        <begin position="1"/>
        <end position="24"/>
    </location>
</feature>
<feature type="domain" description="AsqO/PenF-like C-terminal" evidence="3">
    <location>
        <begin position="242"/>
        <end position="341"/>
    </location>
</feature>
<evidence type="ECO:0000313" key="5">
    <source>
        <dbReference type="Proteomes" id="UP000738349"/>
    </source>
</evidence>
<dbReference type="Pfam" id="PF24137">
    <property type="entry name" value="DA_N"/>
    <property type="match status" value="1"/>
</dbReference>
<gene>
    <name evidence="4" type="ORF">EDB81DRAFT_934016</name>
</gene>
<dbReference type="SUPFAM" id="SSF159245">
    <property type="entry name" value="AttH-like"/>
    <property type="match status" value="1"/>
</dbReference>
<sequence>MIFSTSSMLHAVALSLLYITAATARVFQIPNTPYDGGSVAQFKSSIGKLDGQKVTPWPNQTSFEWWYFDVASTSSSNESIIVTFYQSTPEAFFGARNDSFLSASVVGTYKNGSVFVFYPHLSETASVTVDVGLNDVAATWGDTGIGFEGSGILGRRAKYLIAIDNPELGLQGSITYQARAQAHYPCTAKLSFASERIVPNVGWANAVPDAEAKVELKVRGEAISFEGSGYHDKNWGDKPFVDTVDSWYWGHAVLGAYSVVWFDAVGVDGKEYVSGYVSKNGRVMQASCKPGVVNVRPYGGNDRYPPVKSLDYPEGFTIYFDLGHTGKLRVNARQSVVLMAKDLRGSQ</sequence>
<comment type="caution">
    <text evidence="4">The sequence shown here is derived from an EMBL/GenBank/DDBJ whole genome shotgun (WGS) entry which is preliminary data.</text>
</comment>
<evidence type="ECO:0000259" key="2">
    <source>
        <dbReference type="Pfam" id="PF24137"/>
    </source>
</evidence>
<name>A0A9P9EV24_9HYPO</name>
<dbReference type="InterPro" id="IPR057722">
    <property type="entry name" value="AsqO/PenF-like_C"/>
</dbReference>
<feature type="chain" id="PRO_5040417589" description="Hydroxyneurosporene synthase" evidence="1">
    <location>
        <begin position="25"/>
        <end position="347"/>
    </location>
</feature>
<protein>
    <recommendedName>
        <fullName evidence="6">Hydroxyneurosporene synthase</fullName>
    </recommendedName>
</protein>
<accession>A0A9P9EV24</accession>
<proteinExistence type="predicted"/>
<dbReference type="InterPro" id="IPR056402">
    <property type="entry name" value="DA_N"/>
</dbReference>
<evidence type="ECO:0008006" key="6">
    <source>
        <dbReference type="Google" id="ProtNLM"/>
    </source>
</evidence>
<keyword evidence="1" id="KW-0732">Signal</keyword>
<evidence type="ECO:0000313" key="4">
    <source>
        <dbReference type="EMBL" id="KAH7146144.1"/>
    </source>
</evidence>
<organism evidence="4 5">
    <name type="scientific">Dactylonectria macrodidyma</name>
    <dbReference type="NCBI Taxonomy" id="307937"/>
    <lineage>
        <taxon>Eukaryota</taxon>
        <taxon>Fungi</taxon>
        <taxon>Dikarya</taxon>
        <taxon>Ascomycota</taxon>
        <taxon>Pezizomycotina</taxon>
        <taxon>Sordariomycetes</taxon>
        <taxon>Hypocreomycetidae</taxon>
        <taxon>Hypocreales</taxon>
        <taxon>Nectriaceae</taxon>
        <taxon>Dactylonectria</taxon>
    </lineage>
</organism>